<dbReference type="Proteomes" id="UP001187415">
    <property type="component" value="Unassembled WGS sequence"/>
</dbReference>
<gene>
    <name evidence="10" type="ORF">Q5P01_016589</name>
</gene>
<evidence type="ECO:0000256" key="2">
    <source>
        <dbReference type="ARBA" id="ARBA00022692"/>
    </source>
</evidence>
<evidence type="ECO:0000256" key="5">
    <source>
        <dbReference type="ARBA" id="ARBA00023136"/>
    </source>
</evidence>
<feature type="transmembrane region" description="Helical" evidence="8">
    <location>
        <begin position="169"/>
        <end position="192"/>
    </location>
</feature>
<dbReference type="Gene3D" id="1.20.1070.10">
    <property type="entry name" value="Rhodopsin 7-helix transmembrane proteins"/>
    <property type="match status" value="1"/>
</dbReference>
<keyword evidence="5 8" id="KW-0472">Membrane</keyword>
<keyword evidence="6" id="KW-0675">Receptor</keyword>
<dbReference type="GO" id="GO:0019722">
    <property type="term" value="P:calcium-mediated signaling"/>
    <property type="evidence" value="ECO:0007669"/>
    <property type="project" value="TreeGrafter"/>
</dbReference>
<keyword evidence="2 8" id="KW-0812">Transmembrane</keyword>
<evidence type="ECO:0000259" key="9">
    <source>
        <dbReference type="PROSITE" id="PS50262"/>
    </source>
</evidence>
<dbReference type="GO" id="GO:0006955">
    <property type="term" value="P:immune response"/>
    <property type="evidence" value="ECO:0007669"/>
    <property type="project" value="TreeGrafter"/>
</dbReference>
<evidence type="ECO:0000256" key="7">
    <source>
        <dbReference type="ARBA" id="ARBA00023224"/>
    </source>
</evidence>
<feature type="transmembrane region" description="Helical" evidence="8">
    <location>
        <begin position="263"/>
        <end position="283"/>
    </location>
</feature>
<dbReference type="GO" id="GO:0007204">
    <property type="term" value="P:positive regulation of cytosolic calcium ion concentration"/>
    <property type="evidence" value="ECO:0007669"/>
    <property type="project" value="TreeGrafter"/>
</dbReference>
<comment type="subcellular location">
    <subcellularLocation>
        <location evidence="1">Membrane</location>
        <topology evidence="1">Multi-pass membrane protein</topology>
    </subcellularLocation>
</comment>
<dbReference type="AlphaFoldDB" id="A0AA88SBS5"/>
<dbReference type="PRINTS" id="PR00237">
    <property type="entry name" value="GPCRRHODOPSN"/>
</dbReference>
<feature type="transmembrane region" description="Helical" evidence="8">
    <location>
        <begin position="42"/>
        <end position="66"/>
    </location>
</feature>
<dbReference type="Pfam" id="PF00001">
    <property type="entry name" value="7tm_1"/>
    <property type="match status" value="1"/>
</dbReference>
<feature type="transmembrane region" description="Helical" evidence="8">
    <location>
        <begin position="87"/>
        <end position="109"/>
    </location>
</feature>
<feature type="transmembrane region" description="Helical" evidence="8">
    <location>
        <begin position="129"/>
        <end position="148"/>
    </location>
</feature>
<dbReference type="PANTHER" id="PTHR10489:SF932">
    <property type="entry name" value="G-PROTEIN COUPLED RECEPTORS FAMILY 1 PROFILE DOMAIN-CONTAINING PROTEIN"/>
    <property type="match status" value="1"/>
</dbReference>
<feature type="transmembrane region" description="Helical" evidence="8">
    <location>
        <begin position="216"/>
        <end position="242"/>
    </location>
</feature>
<dbReference type="GO" id="GO:0060326">
    <property type="term" value="P:cell chemotaxis"/>
    <property type="evidence" value="ECO:0007669"/>
    <property type="project" value="TreeGrafter"/>
</dbReference>
<dbReference type="GO" id="GO:0016493">
    <property type="term" value="F:C-C chemokine receptor activity"/>
    <property type="evidence" value="ECO:0007669"/>
    <property type="project" value="TreeGrafter"/>
</dbReference>
<sequence>MAYGGGNITFSNHSERTANGPAASAFDYCHSLYLHSRILVPLLHAVVTTVGLSINLYMMLVLFRDLRRPSTGSLTRSGSLRGVSWNFQYFLFHIGLCHICMLTTIPVWITQTVFAQGWIFGYAGCKAVKGLITFSMQYGILTTVYINAERFVRVVYNKTRIKCGNSKRRIRTCLLCACLPAISCLTDVYFYTTVELGRNVVMCVSTADPRVKLVVLWIRTIICFVAPVAVLALCNGALVYTVKRHVRKVSLLGVIPRSSLKGAQIIPLLTVTFFVCCWIPWIVSSVYYSFSQVRVRCPVTVFTVINASMAVGNVHCVMTPAMYLFVRARRAKLSQTTGRTGPKWFSLRK</sequence>
<dbReference type="GO" id="GO:0019957">
    <property type="term" value="F:C-C chemokine binding"/>
    <property type="evidence" value="ECO:0007669"/>
    <property type="project" value="TreeGrafter"/>
</dbReference>
<keyword evidence="4" id="KW-0297">G-protein coupled receptor</keyword>
<reference evidence="10" key="1">
    <citation type="submission" date="2023-07" db="EMBL/GenBank/DDBJ databases">
        <title>Chromosome-level Genome Assembly of Striped Snakehead (Channa striata).</title>
        <authorList>
            <person name="Liu H."/>
        </authorList>
    </citation>
    <scope>NUCLEOTIDE SEQUENCE</scope>
    <source>
        <strain evidence="10">Gz</strain>
        <tissue evidence="10">Muscle</tissue>
    </source>
</reference>
<evidence type="ECO:0000256" key="3">
    <source>
        <dbReference type="ARBA" id="ARBA00022989"/>
    </source>
</evidence>
<dbReference type="CDD" id="cd00637">
    <property type="entry name" value="7tm_classA_rhodopsin-like"/>
    <property type="match status" value="1"/>
</dbReference>
<accession>A0AA88SBS5</accession>
<dbReference type="InterPro" id="IPR000276">
    <property type="entry name" value="GPCR_Rhodpsn"/>
</dbReference>
<evidence type="ECO:0000256" key="6">
    <source>
        <dbReference type="ARBA" id="ARBA00023170"/>
    </source>
</evidence>
<feature type="transmembrane region" description="Helical" evidence="8">
    <location>
        <begin position="303"/>
        <end position="326"/>
    </location>
</feature>
<keyword evidence="11" id="KW-1185">Reference proteome</keyword>
<dbReference type="EMBL" id="JAUPFM010000013">
    <property type="protein sequence ID" value="KAK2832700.1"/>
    <property type="molecule type" value="Genomic_DNA"/>
</dbReference>
<dbReference type="GO" id="GO:0009897">
    <property type="term" value="C:external side of plasma membrane"/>
    <property type="evidence" value="ECO:0007669"/>
    <property type="project" value="TreeGrafter"/>
</dbReference>
<feature type="domain" description="G-protein coupled receptors family 1 profile" evidence="9">
    <location>
        <begin position="54"/>
        <end position="323"/>
    </location>
</feature>
<dbReference type="InterPro" id="IPR050119">
    <property type="entry name" value="CCR1-9-like"/>
</dbReference>
<evidence type="ECO:0000256" key="1">
    <source>
        <dbReference type="ARBA" id="ARBA00004141"/>
    </source>
</evidence>
<keyword evidence="3 8" id="KW-1133">Transmembrane helix</keyword>
<dbReference type="PANTHER" id="PTHR10489">
    <property type="entry name" value="CELL ADHESION MOLECULE"/>
    <property type="match status" value="1"/>
</dbReference>
<comment type="caution">
    <text evidence="10">The sequence shown here is derived from an EMBL/GenBank/DDBJ whole genome shotgun (WGS) entry which is preliminary data.</text>
</comment>
<dbReference type="PROSITE" id="PS50262">
    <property type="entry name" value="G_PROTEIN_RECEP_F1_2"/>
    <property type="match status" value="1"/>
</dbReference>
<evidence type="ECO:0000313" key="11">
    <source>
        <dbReference type="Proteomes" id="UP001187415"/>
    </source>
</evidence>
<evidence type="ECO:0000313" key="10">
    <source>
        <dbReference type="EMBL" id="KAK2832700.1"/>
    </source>
</evidence>
<dbReference type="SUPFAM" id="SSF81321">
    <property type="entry name" value="Family A G protein-coupled receptor-like"/>
    <property type="match status" value="1"/>
</dbReference>
<keyword evidence="7" id="KW-0807">Transducer</keyword>
<name>A0AA88SBS5_CHASR</name>
<proteinExistence type="predicted"/>
<evidence type="ECO:0000256" key="4">
    <source>
        <dbReference type="ARBA" id="ARBA00023040"/>
    </source>
</evidence>
<protein>
    <recommendedName>
        <fullName evidence="9">G-protein coupled receptors family 1 profile domain-containing protein</fullName>
    </recommendedName>
</protein>
<evidence type="ECO:0000256" key="8">
    <source>
        <dbReference type="SAM" id="Phobius"/>
    </source>
</evidence>
<organism evidence="10 11">
    <name type="scientific">Channa striata</name>
    <name type="common">Snakehead murrel</name>
    <name type="synonym">Ophicephalus striatus</name>
    <dbReference type="NCBI Taxonomy" id="64152"/>
    <lineage>
        <taxon>Eukaryota</taxon>
        <taxon>Metazoa</taxon>
        <taxon>Chordata</taxon>
        <taxon>Craniata</taxon>
        <taxon>Vertebrata</taxon>
        <taxon>Euteleostomi</taxon>
        <taxon>Actinopterygii</taxon>
        <taxon>Neopterygii</taxon>
        <taxon>Teleostei</taxon>
        <taxon>Neoteleostei</taxon>
        <taxon>Acanthomorphata</taxon>
        <taxon>Anabantaria</taxon>
        <taxon>Anabantiformes</taxon>
        <taxon>Channoidei</taxon>
        <taxon>Channidae</taxon>
        <taxon>Channa</taxon>
    </lineage>
</organism>
<dbReference type="InterPro" id="IPR017452">
    <property type="entry name" value="GPCR_Rhodpsn_7TM"/>
</dbReference>